<accession>A0A4P9ZRY4</accession>
<dbReference type="PANTHER" id="PTHR13063">
    <property type="entry name" value="ENOS INTERACTING PROTEIN"/>
    <property type="match status" value="1"/>
</dbReference>
<dbReference type="InterPro" id="IPR031790">
    <property type="entry name" value="Znf-NOSIP"/>
</dbReference>
<evidence type="ECO:0000259" key="9">
    <source>
        <dbReference type="PROSITE" id="PS50089"/>
    </source>
</evidence>
<keyword evidence="3" id="KW-0479">Metal-binding</keyword>
<organism evidence="10 11">
    <name type="scientific">Dimargaris cristalligena</name>
    <dbReference type="NCBI Taxonomy" id="215637"/>
    <lineage>
        <taxon>Eukaryota</taxon>
        <taxon>Fungi</taxon>
        <taxon>Fungi incertae sedis</taxon>
        <taxon>Zoopagomycota</taxon>
        <taxon>Kickxellomycotina</taxon>
        <taxon>Dimargaritomycetes</taxon>
        <taxon>Dimargaritales</taxon>
        <taxon>Dimargaritaceae</taxon>
        <taxon>Dimargaris</taxon>
    </lineage>
</organism>
<dbReference type="GO" id="GO:0005634">
    <property type="term" value="C:nucleus"/>
    <property type="evidence" value="ECO:0007669"/>
    <property type="project" value="UniProtKB-SubCell"/>
</dbReference>
<evidence type="ECO:0000256" key="6">
    <source>
        <dbReference type="ARBA" id="ARBA00023242"/>
    </source>
</evidence>
<dbReference type="SUPFAM" id="SSF57850">
    <property type="entry name" value="RING/U-box"/>
    <property type="match status" value="1"/>
</dbReference>
<dbReference type="PROSITE" id="PS50089">
    <property type="entry name" value="ZF_RING_2"/>
    <property type="match status" value="1"/>
</dbReference>
<comment type="similarity">
    <text evidence="2">Belongs to the NOSIP family.</text>
</comment>
<dbReference type="SMART" id="SM00184">
    <property type="entry name" value="RING"/>
    <property type="match status" value="1"/>
</dbReference>
<dbReference type="Pfam" id="PF13639">
    <property type="entry name" value="zf-RING_2"/>
    <property type="match status" value="1"/>
</dbReference>
<keyword evidence="11" id="KW-1185">Reference proteome</keyword>
<name>A0A4P9ZRY4_9FUNG</name>
<dbReference type="InterPro" id="IPR013083">
    <property type="entry name" value="Znf_RING/FYVE/PHD"/>
</dbReference>
<evidence type="ECO:0000313" key="10">
    <source>
        <dbReference type="EMBL" id="RKP36145.1"/>
    </source>
</evidence>
<dbReference type="EMBL" id="ML002711">
    <property type="protein sequence ID" value="RKP36145.1"/>
    <property type="molecule type" value="Genomic_DNA"/>
</dbReference>
<dbReference type="InterPro" id="IPR016818">
    <property type="entry name" value="NOSIP"/>
</dbReference>
<comment type="subcellular location">
    <subcellularLocation>
        <location evidence="1">Nucleus</location>
    </subcellularLocation>
</comment>
<dbReference type="GO" id="GO:0061630">
    <property type="term" value="F:ubiquitin protein ligase activity"/>
    <property type="evidence" value="ECO:0007669"/>
    <property type="project" value="InterPro"/>
</dbReference>
<dbReference type="Pfam" id="PF15906">
    <property type="entry name" value="zf-NOSIP"/>
    <property type="match status" value="1"/>
</dbReference>
<evidence type="ECO:0000256" key="8">
    <source>
        <dbReference type="SAM" id="MobiDB-lite"/>
    </source>
</evidence>
<evidence type="ECO:0000256" key="7">
    <source>
        <dbReference type="PROSITE-ProRule" id="PRU00175"/>
    </source>
</evidence>
<dbReference type="STRING" id="215637.A0A4P9ZRY4"/>
<evidence type="ECO:0000256" key="1">
    <source>
        <dbReference type="ARBA" id="ARBA00004123"/>
    </source>
</evidence>
<dbReference type="PROSITE" id="PS00518">
    <property type="entry name" value="ZF_RING_1"/>
    <property type="match status" value="1"/>
</dbReference>
<proteinExistence type="inferred from homology"/>
<dbReference type="Gene3D" id="3.30.40.10">
    <property type="entry name" value="Zinc/RING finger domain, C3HC4 (zinc finger)"/>
    <property type="match status" value="1"/>
</dbReference>
<evidence type="ECO:0000256" key="4">
    <source>
        <dbReference type="ARBA" id="ARBA00022771"/>
    </source>
</evidence>
<keyword evidence="6" id="KW-0539">Nucleus</keyword>
<feature type="compositionally biased region" description="Polar residues" evidence="8">
    <location>
        <begin position="277"/>
        <end position="289"/>
    </location>
</feature>
<evidence type="ECO:0000256" key="3">
    <source>
        <dbReference type="ARBA" id="ARBA00022723"/>
    </source>
</evidence>
<feature type="region of interest" description="Disordered" evidence="8">
    <location>
        <begin position="263"/>
        <end position="289"/>
    </location>
</feature>
<feature type="compositionally biased region" description="Low complexity" evidence="8">
    <location>
        <begin position="127"/>
        <end position="143"/>
    </location>
</feature>
<evidence type="ECO:0000313" key="11">
    <source>
        <dbReference type="Proteomes" id="UP000268162"/>
    </source>
</evidence>
<dbReference type="InterPro" id="IPR017907">
    <property type="entry name" value="Znf_RING_CS"/>
</dbReference>
<dbReference type="InterPro" id="IPR001841">
    <property type="entry name" value="Znf_RING"/>
</dbReference>
<feature type="compositionally biased region" description="Polar residues" evidence="8">
    <location>
        <begin position="171"/>
        <end position="180"/>
    </location>
</feature>
<dbReference type="OrthoDB" id="116827at2759"/>
<dbReference type="PANTHER" id="PTHR13063:SF10">
    <property type="entry name" value="NITRIC OXIDE SYNTHASE-INTERACTING PROTEIN"/>
    <property type="match status" value="1"/>
</dbReference>
<keyword evidence="5" id="KW-0862">Zinc</keyword>
<feature type="domain" description="RING-type" evidence="9">
    <location>
        <begin position="298"/>
        <end position="340"/>
    </location>
</feature>
<feature type="compositionally biased region" description="Low complexity" evidence="8">
    <location>
        <begin position="189"/>
        <end position="203"/>
    </location>
</feature>
<protein>
    <recommendedName>
        <fullName evidence="9">RING-type domain-containing protein</fullName>
    </recommendedName>
</protein>
<reference evidence="11" key="1">
    <citation type="journal article" date="2018" name="Nat. Microbiol.">
        <title>Leveraging single-cell genomics to expand the fungal tree of life.</title>
        <authorList>
            <person name="Ahrendt S.R."/>
            <person name="Quandt C.A."/>
            <person name="Ciobanu D."/>
            <person name="Clum A."/>
            <person name="Salamov A."/>
            <person name="Andreopoulos B."/>
            <person name="Cheng J.F."/>
            <person name="Woyke T."/>
            <person name="Pelin A."/>
            <person name="Henrissat B."/>
            <person name="Reynolds N.K."/>
            <person name="Benny G.L."/>
            <person name="Smith M.E."/>
            <person name="James T.Y."/>
            <person name="Grigoriev I.V."/>
        </authorList>
    </citation>
    <scope>NUCLEOTIDE SEQUENCE [LARGE SCALE GENOMIC DNA]</scope>
    <source>
        <strain evidence="11">RSA 468</strain>
    </source>
</reference>
<gene>
    <name evidence="10" type="ORF">BJ085DRAFT_36888</name>
</gene>
<evidence type="ECO:0000256" key="2">
    <source>
        <dbReference type="ARBA" id="ARBA00008126"/>
    </source>
</evidence>
<feature type="region of interest" description="Disordered" evidence="8">
    <location>
        <begin position="119"/>
        <end position="211"/>
    </location>
</feature>
<dbReference type="GO" id="GO:0008270">
    <property type="term" value="F:zinc ion binding"/>
    <property type="evidence" value="ECO:0007669"/>
    <property type="project" value="UniProtKB-KW"/>
</dbReference>
<keyword evidence="4 7" id="KW-0863">Zinc-finger</keyword>
<dbReference type="Proteomes" id="UP000268162">
    <property type="component" value="Unassembled WGS sequence"/>
</dbReference>
<dbReference type="AlphaFoldDB" id="A0A4P9ZRY4"/>
<evidence type="ECO:0000256" key="5">
    <source>
        <dbReference type="ARBA" id="ARBA00022833"/>
    </source>
</evidence>
<sequence>MPRHSKNNTALGFFTYAERRMTNYGTKKQRLGTEGKRAFDACYLCQRRARDPLCCPDGGHLACKECFYEHILTQKQEIARQQRRYDAQVEAKARVERDQAAKAEAQRLAEFEQAETRVLHYRSRSNPPTATTTTTSALPTLSSVKRIRETEEVESPKPSTLKERLAAAKQRGQNQQQVVSTHHPKDQGSSTRTTTTMTTTASSKPSPKQLPSFWLPSLTPETSEGPLVSPVNLHPMCTATDTPHRISLKKLVPVHFTRPKTSASTTVMNTIEPGSHQPPTTELDSPGLDQSGSDGAICPACLKSIHNGTRLALVQRCGHVFCEPCMDQFVRKSGTCFVCTQKCSDAKDIIELHYEGTGYVGSGGVVEATRYDVSLG</sequence>